<dbReference type="AlphaFoldDB" id="A0AAW0DI15"/>
<accession>A0AAW0DI15</accession>
<organism evidence="1 2">
    <name type="scientific">Paramarasmius palmivorus</name>
    <dbReference type="NCBI Taxonomy" id="297713"/>
    <lineage>
        <taxon>Eukaryota</taxon>
        <taxon>Fungi</taxon>
        <taxon>Dikarya</taxon>
        <taxon>Basidiomycota</taxon>
        <taxon>Agaricomycotina</taxon>
        <taxon>Agaricomycetes</taxon>
        <taxon>Agaricomycetidae</taxon>
        <taxon>Agaricales</taxon>
        <taxon>Marasmiineae</taxon>
        <taxon>Marasmiaceae</taxon>
        <taxon>Paramarasmius</taxon>
    </lineage>
</organism>
<sequence length="342" mass="38871">MHLQDLPLELLSYLPTHLDDIEDFLHVSQTCSRLYLAYAQTLPSIILRLAAASSLPVFQPHPLPLIVATIRGVSVWALGNESNTQTLRIALQGGLESLLELCIRQGGLTFDDIRRIHVAKRTIIDPLARKVRIMSGEEYDEEHELADGPIITFSDAEQASYQLIIYGELFGKCTLDDMPRWFSVAVRLDFVRCCVAGWMRTEDLSNQLWMEIVRGPTLTMSDHMSLRNIISAPHWIHLWTAVTRSIGPDFGARWKQKMWFDMVQLQGLEGMEMLVKGGPEKWQQKLVVLYEKVDKLEESDKPGKQRYSLPGMHGSDMYVDISEAPDLENELRVCILEVTAGH</sequence>
<evidence type="ECO:0000313" key="2">
    <source>
        <dbReference type="Proteomes" id="UP001383192"/>
    </source>
</evidence>
<proteinExistence type="predicted"/>
<evidence type="ECO:0000313" key="1">
    <source>
        <dbReference type="EMBL" id="KAK7051547.1"/>
    </source>
</evidence>
<protein>
    <recommendedName>
        <fullName evidence="3">F-box domain-containing protein</fullName>
    </recommendedName>
</protein>
<keyword evidence="2" id="KW-1185">Reference proteome</keyword>
<reference evidence="1 2" key="1">
    <citation type="submission" date="2024-01" db="EMBL/GenBank/DDBJ databases">
        <title>A draft genome for a cacao thread blight-causing isolate of Paramarasmius palmivorus.</title>
        <authorList>
            <person name="Baruah I.K."/>
            <person name="Bukari Y."/>
            <person name="Amoako-Attah I."/>
            <person name="Meinhardt L.W."/>
            <person name="Bailey B.A."/>
            <person name="Cohen S.P."/>
        </authorList>
    </citation>
    <scope>NUCLEOTIDE SEQUENCE [LARGE SCALE GENOMIC DNA]</scope>
    <source>
        <strain evidence="1 2">GH-12</strain>
    </source>
</reference>
<gene>
    <name evidence="1" type="ORF">VNI00_004526</name>
</gene>
<dbReference type="Proteomes" id="UP001383192">
    <property type="component" value="Unassembled WGS sequence"/>
</dbReference>
<evidence type="ECO:0008006" key="3">
    <source>
        <dbReference type="Google" id="ProtNLM"/>
    </source>
</evidence>
<comment type="caution">
    <text evidence="1">The sequence shown here is derived from an EMBL/GenBank/DDBJ whole genome shotgun (WGS) entry which is preliminary data.</text>
</comment>
<dbReference type="EMBL" id="JAYKXP010000012">
    <property type="protein sequence ID" value="KAK7051547.1"/>
    <property type="molecule type" value="Genomic_DNA"/>
</dbReference>
<name>A0AAW0DI15_9AGAR</name>